<dbReference type="Proteomes" id="UP001168528">
    <property type="component" value="Unassembled WGS sequence"/>
</dbReference>
<organism evidence="1 2">
    <name type="scientific">Rhodocytophaga aerolata</name>
    <dbReference type="NCBI Taxonomy" id="455078"/>
    <lineage>
        <taxon>Bacteria</taxon>
        <taxon>Pseudomonadati</taxon>
        <taxon>Bacteroidota</taxon>
        <taxon>Cytophagia</taxon>
        <taxon>Cytophagales</taxon>
        <taxon>Rhodocytophagaceae</taxon>
        <taxon>Rhodocytophaga</taxon>
    </lineage>
</organism>
<reference evidence="1" key="1">
    <citation type="submission" date="2023-07" db="EMBL/GenBank/DDBJ databases">
        <title>The genome sequence of Rhodocytophaga aerolata KACC 12507.</title>
        <authorList>
            <person name="Zhang X."/>
        </authorList>
    </citation>
    <scope>NUCLEOTIDE SEQUENCE</scope>
    <source>
        <strain evidence="1">KACC 12507</strain>
    </source>
</reference>
<proteinExistence type="predicted"/>
<name>A0ABT8RFV8_9BACT</name>
<keyword evidence="2" id="KW-1185">Reference proteome</keyword>
<dbReference type="InterPro" id="IPR012337">
    <property type="entry name" value="RNaseH-like_sf"/>
</dbReference>
<evidence type="ECO:0008006" key="3">
    <source>
        <dbReference type="Google" id="ProtNLM"/>
    </source>
</evidence>
<sequence length="380" mass="44235">MSQNKAEFDRFKGLLDGTLLNGVQAQAINQVLIEQAKSVVEGKQSMVLVHDICDLRKPYSQSMQELGKVRNLEGKWINGYRSFDSVAIDADKKQLHLLACQVGKLDTDLNHAGLEQIVSLHKGLKEANADVVLCHVLDRWFDDVDYFQVLDSLPDSRFVIRIKNWRNSDVEGHFQQEEDEIRRLKWGQKTLQKSFTRVYEKFSWGEKVYHQVNAHFSYEPIVLKANKYCLLKVELTTRKGEKIFKQPMLLLSNYGIKAEEMALWVFHRYLKRSKIEGVFKFLKEHLGWEDFQVRDFTSIENVIVLAYFIGGYFYEIESALTHNPAMQQICQLGYGKGKITKLYFLRGLAKLAAWEEMQSLIDQKQLSTDQVKNLLKYYKT</sequence>
<dbReference type="SUPFAM" id="SSF53098">
    <property type="entry name" value="Ribonuclease H-like"/>
    <property type="match status" value="1"/>
</dbReference>
<accession>A0ABT8RFV8</accession>
<dbReference type="RefSeq" id="WP_302041797.1">
    <property type="nucleotide sequence ID" value="NZ_JAUKPO010000040.1"/>
</dbReference>
<gene>
    <name evidence="1" type="ORF">Q0590_32280</name>
</gene>
<dbReference type="Gene3D" id="3.90.350.10">
    <property type="entry name" value="Transposase Inhibitor Protein From Tn5, Chain A, domain 1"/>
    <property type="match status" value="1"/>
</dbReference>
<protein>
    <recommendedName>
        <fullName evidence="3">Transposase IS4-like domain-containing protein</fullName>
    </recommendedName>
</protein>
<comment type="caution">
    <text evidence="1">The sequence shown here is derived from an EMBL/GenBank/DDBJ whole genome shotgun (WGS) entry which is preliminary data.</text>
</comment>
<dbReference type="EMBL" id="JAUKPO010000040">
    <property type="protein sequence ID" value="MDO1450997.1"/>
    <property type="molecule type" value="Genomic_DNA"/>
</dbReference>
<evidence type="ECO:0000313" key="1">
    <source>
        <dbReference type="EMBL" id="MDO1450997.1"/>
    </source>
</evidence>
<evidence type="ECO:0000313" key="2">
    <source>
        <dbReference type="Proteomes" id="UP001168528"/>
    </source>
</evidence>